<dbReference type="InterPro" id="IPR006101">
    <property type="entry name" value="Glyco_hydro_2"/>
</dbReference>
<keyword evidence="3 4" id="KW-0326">Glycosidase</keyword>
<dbReference type="Gene3D" id="3.20.20.80">
    <property type="entry name" value="Glycosidases"/>
    <property type="match status" value="1"/>
</dbReference>
<feature type="domain" description="Glycosyl hydrolases family 2 sugar binding" evidence="7">
    <location>
        <begin position="54"/>
        <end position="152"/>
    </location>
</feature>
<dbReference type="InterPro" id="IPR006102">
    <property type="entry name" value="Ig-like_GH2"/>
</dbReference>
<dbReference type="InterPro" id="IPR017853">
    <property type="entry name" value="GH"/>
</dbReference>
<evidence type="ECO:0000259" key="5">
    <source>
        <dbReference type="Pfam" id="PF00703"/>
    </source>
</evidence>
<proteinExistence type="inferred from homology"/>
<dbReference type="PANTHER" id="PTHR42732">
    <property type="entry name" value="BETA-GALACTOSIDASE"/>
    <property type="match status" value="1"/>
</dbReference>
<name>A0A8J8MIV5_9FIRM</name>
<dbReference type="SUPFAM" id="SSF49785">
    <property type="entry name" value="Galactose-binding domain-like"/>
    <property type="match status" value="1"/>
</dbReference>
<dbReference type="InterPro" id="IPR023232">
    <property type="entry name" value="Glyco_hydro_2_AS"/>
</dbReference>
<dbReference type="SUPFAM" id="SSF49303">
    <property type="entry name" value="beta-Galactosidase/glucuronidase domain"/>
    <property type="match status" value="1"/>
</dbReference>
<reference evidence="9" key="1">
    <citation type="submission" date="2020-07" db="EMBL/GenBank/DDBJ databases">
        <title>Vallitalea pronyensis genome.</title>
        <authorList>
            <person name="Postec A."/>
        </authorList>
    </citation>
    <scope>NUCLEOTIDE SEQUENCE</scope>
    <source>
        <strain evidence="9">FatNI3</strain>
    </source>
</reference>
<feature type="domain" description="Glycoside hydrolase family 2 catalytic" evidence="6">
    <location>
        <begin position="270"/>
        <end position="538"/>
    </location>
</feature>
<dbReference type="InterPro" id="IPR008979">
    <property type="entry name" value="Galactose-bd-like_sf"/>
</dbReference>
<dbReference type="PANTHER" id="PTHR42732:SF1">
    <property type="entry name" value="BETA-MANNOSIDASE"/>
    <property type="match status" value="1"/>
</dbReference>
<dbReference type="GO" id="GO:0005975">
    <property type="term" value="P:carbohydrate metabolic process"/>
    <property type="evidence" value="ECO:0007669"/>
    <property type="project" value="InterPro"/>
</dbReference>
<dbReference type="KEGG" id="vpy:HZI73_09105"/>
<dbReference type="PRINTS" id="PR00132">
    <property type="entry name" value="GLHYDRLASE2"/>
</dbReference>
<dbReference type="EMBL" id="CP058649">
    <property type="protein sequence ID" value="QUI22449.1"/>
    <property type="molecule type" value="Genomic_DNA"/>
</dbReference>
<dbReference type="RefSeq" id="WP_212697935.1">
    <property type="nucleotide sequence ID" value="NZ_CP058649.1"/>
</dbReference>
<dbReference type="SUPFAM" id="SSF51445">
    <property type="entry name" value="(Trans)glycosidases"/>
    <property type="match status" value="1"/>
</dbReference>
<feature type="domain" description="Glycoside hydrolase family 2" evidence="8">
    <location>
        <begin position="654"/>
        <end position="742"/>
    </location>
</feature>
<evidence type="ECO:0000259" key="6">
    <source>
        <dbReference type="Pfam" id="PF02836"/>
    </source>
</evidence>
<evidence type="ECO:0000259" key="7">
    <source>
        <dbReference type="Pfam" id="PF02837"/>
    </source>
</evidence>
<gene>
    <name evidence="9" type="ORF">HZI73_09105</name>
</gene>
<dbReference type="InterPro" id="IPR040605">
    <property type="entry name" value="Glyco_hydro2_dom5"/>
</dbReference>
<feature type="domain" description="Glycoside hydrolase family 2 immunoglobulin-like beta-sandwich" evidence="5">
    <location>
        <begin position="159"/>
        <end position="266"/>
    </location>
</feature>
<evidence type="ECO:0000256" key="3">
    <source>
        <dbReference type="ARBA" id="ARBA00023295"/>
    </source>
</evidence>
<dbReference type="Pfam" id="PF02836">
    <property type="entry name" value="Glyco_hydro_2_C"/>
    <property type="match status" value="1"/>
</dbReference>
<dbReference type="PROSITE" id="PS00608">
    <property type="entry name" value="GLYCOSYL_HYDROL_F2_2"/>
    <property type="match status" value="1"/>
</dbReference>
<dbReference type="InterPro" id="IPR013783">
    <property type="entry name" value="Ig-like_fold"/>
</dbReference>
<dbReference type="GO" id="GO:0004553">
    <property type="term" value="F:hydrolase activity, hydrolyzing O-glycosyl compounds"/>
    <property type="evidence" value="ECO:0007669"/>
    <property type="project" value="InterPro"/>
</dbReference>
<evidence type="ECO:0000256" key="2">
    <source>
        <dbReference type="ARBA" id="ARBA00022801"/>
    </source>
</evidence>
<comment type="similarity">
    <text evidence="1 4">Belongs to the glycosyl hydrolase 2 family.</text>
</comment>
<sequence>MREKLRLNNNWQYIPNYIEGMEKVKQWQSYELVHLPHSNIELPYHYFDEKLYQFISCYRLPIQVDKKYTHKIGILRFEGVMAYAKVFVNGDYIGEHKGGYTPFEFDISHALVFGKENMLTVIVDATEREDIPPFGGQIDYLTYGGIYRQVSLTFYDKLYIQNAQIKTNKLYQDKKELEIDVYTHNQTALETVGEFKLVMTDDHNHVVYEGNKQLDIGKDIQKGHLVFEDITDIQLWDIHNPKLYTVSLTLLGDTYEDTFTTKIGFRECKFKEDGFYLNNKKIKLMGLNRHQSYPYNGYAMPKRVQEKDADILKHECHVNLVRTAHYPQSVHFLNRCDEIGLLVFEEIPGWQHIGDEAWQKIAINHVGEMIQRDWNHPSIILWGVRINESMDNDAFYQQTNDAAKLYDTTRQTGGVRCIENSALLEDVYTMNDFVHDGHDMVLRNQQDVTHLDHQVPYLVTEYNGHMYPTKKFDQEERQMEHVLRHLRVQNASYAMDNVSGAIGWCAFDYNTHKDFGSGDKICYHGVMDMFRTKKFAAYAYGSQVSPDVEPVLQPVTFWARGERSIGGVLPLVILTNCDYIEFKYGDFPAKKIYPSKSMFESLPYPPVIIDETIINPSEIGEWGMLWEDCDIIGFVDNKKVIEKKLAKSPLPTDLRIQADDSTLHAEEKDATRIVIEALDQYGNLMPFYNECIHLDLTGVGRIIGPEVLTLVGGSIAFWVETVNKKGSIDIHVSSMHFDKQTLSITVQ</sequence>
<dbReference type="Pfam" id="PF00703">
    <property type="entry name" value="Glyco_hydro_2"/>
    <property type="match status" value="1"/>
</dbReference>
<evidence type="ECO:0000259" key="8">
    <source>
        <dbReference type="Pfam" id="PF18565"/>
    </source>
</evidence>
<dbReference type="PROSITE" id="PS00719">
    <property type="entry name" value="GLYCOSYL_HYDROL_F2_1"/>
    <property type="match status" value="1"/>
</dbReference>
<accession>A0A8J8MIV5</accession>
<evidence type="ECO:0000313" key="10">
    <source>
        <dbReference type="Proteomes" id="UP000683246"/>
    </source>
</evidence>
<dbReference type="Pfam" id="PF02837">
    <property type="entry name" value="Glyco_hydro_2_N"/>
    <property type="match status" value="1"/>
</dbReference>
<dbReference type="Gene3D" id="2.60.40.10">
    <property type="entry name" value="Immunoglobulins"/>
    <property type="match status" value="2"/>
</dbReference>
<dbReference type="Pfam" id="PF18565">
    <property type="entry name" value="Glyco_hydro2_C5"/>
    <property type="match status" value="1"/>
</dbReference>
<dbReference type="InterPro" id="IPR051913">
    <property type="entry name" value="GH2_Domain-Containing"/>
</dbReference>
<dbReference type="InterPro" id="IPR006104">
    <property type="entry name" value="Glyco_hydro_2_N"/>
</dbReference>
<evidence type="ECO:0000256" key="4">
    <source>
        <dbReference type="RuleBase" id="RU361154"/>
    </source>
</evidence>
<keyword evidence="2 4" id="KW-0378">Hydrolase</keyword>
<evidence type="ECO:0000256" key="1">
    <source>
        <dbReference type="ARBA" id="ARBA00007401"/>
    </source>
</evidence>
<protein>
    <submittedName>
        <fullName evidence="9">Glycoside hydrolase family 2 protein</fullName>
    </submittedName>
</protein>
<dbReference type="InterPro" id="IPR023230">
    <property type="entry name" value="Glyco_hydro_2_CS"/>
</dbReference>
<dbReference type="InterPro" id="IPR006103">
    <property type="entry name" value="Glyco_hydro_2_cat"/>
</dbReference>
<dbReference type="AlphaFoldDB" id="A0A8J8MIV5"/>
<dbReference type="Gene3D" id="2.60.120.260">
    <property type="entry name" value="Galactose-binding domain-like"/>
    <property type="match status" value="1"/>
</dbReference>
<keyword evidence="10" id="KW-1185">Reference proteome</keyword>
<dbReference type="InterPro" id="IPR036156">
    <property type="entry name" value="Beta-gal/glucu_dom_sf"/>
</dbReference>
<organism evidence="9 10">
    <name type="scientific">Vallitalea pronyensis</name>
    <dbReference type="NCBI Taxonomy" id="1348613"/>
    <lineage>
        <taxon>Bacteria</taxon>
        <taxon>Bacillati</taxon>
        <taxon>Bacillota</taxon>
        <taxon>Clostridia</taxon>
        <taxon>Lachnospirales</taxon>
        <taxon>Vallitaleaceae</taxon>
        <taxon>Vallitalea</taxon>
    </lineage>
</organism>
<evidence type="ECO:0000313" key="9">
    <source>
        <dbReference type="EMBL" id="QUI22449.1"/>
    </source>
</evidence>
<dbReference type="Proteomes" id="UP000683246">
    <property type="component" value="Chromosome"/>
</dbReference>